<organism evidence="2 3">
    <name type="scientific">Massariosphaeria phaeospora</name>
    <dbReference type="NCBI Taxonomy" id="100035"/>
    <lineage>
        <taxon>Eukaryota</taxon>
        <taxon>Fungi</taxon>
        <taxon>Dikarya</taxon>
        <taxon>Ascomycota</taxon>
        <taxon>Pezizomycotina</taxon>
        <taxon>Dothideomycetes</taxon>
        <taxon>Pleosporomycetidae</taxon>
        <taxon>Pleosporales</taxon>
        <taxon>Pleosporales incertae sedis</taxon>
        <taxon>Massariosphaeria</taxon>
    </lineage>
</organism>
<evidence type="ECO:0000256" key="1">
    <source>
        <dbReference type="SAM" id="MobiDB-lite"/>
    </source>
</evidence>
<keyword evidence="3" id="KW-1185">Reference proteome</keyword>
<sequence>MNENPAECNRKGCARPVSEVSCRHCLDVPDVDLRSTRTNVQYCSPDCQQIDKKTHHSICTERQEIRRIARFASLYDHIFDVERMTMFDGVVQRAEILPGGRREFQFRDRHCINAITVTTPLLAYLLEGLSLKIEEVDVTPPDPHRITLWHVSNDSTMRCVRAHLHTVVTLQRISPPSLSPQSNPRSNERVVLDASAPQYGQPQVLTTWRGFCRNRRQNSTGLYSEPFGFHYDQHEKALEKVLGLSNEVGDGSDDEAERSSGFDEKSSATGDSEDGHDTSSKTAVAADSDDTPSEAEYADDEASSEDDSDHDNAASDEQEEFKEISTVQRETTIQVINNVLYKQVELVGGRDELWAMSHERFQEFECRVVRKLCKKLSALDIQLESFRDGSETAHEALSCVPGCQNYSNEGTSYSGYSQLGWELGFGGEGGFLSTCVYPNCESVTTEMPNPYRFGRASTRYCCSEHLQDAEFERITILLANLCNKIAILDVWANDDYIYEEEEVLPDGTRKVVCRWPTSRNDSRFSEKPPVLYRGVLAAIPSAAYLRA</sequence>
<protein>
    <recommendedName>
        <fullName evidence="4">MYND-type zinc finger protein samB</fullName>
    </recommendedName>
</protein>
<feature type="compositionally biased region" description="Acidic residues" evidence="1">
    <location>
        <begin position="287"/>
        <end position="320"/>
    </location>
</feature>
<dbReference type="Gene3D" id="6.10.140.2220">
    <property type="match status" value="1"/>
</dbReference>
<dbReference type="Proteomes" id="UP000481861">
    <property type="component" value="Unassembled WGS sequence"/>
</dbReference>
<comment type="caution">
    <text evidence="2">The sequence shown here is derived from an EMBL/GenBank/DDBJ whole genome shotgun (WGS) entry which is preliminary data.</text>
</comment>
<accession>A0A7C8MXD4</accession>
<reference evidence="2 3" key="1">
    <citation type="submission" date="2020-01" db="EMBL/GenBank/DDBJ databases">
        <authorList>
            <consortium name="DOE Joint Genome Institute"/>
            <person name="Haridas S."/>
            <person name="Albert R."/>
            <person name="Binder M."/>
            <person name="Bloem J."/>
            <person name="Labutti K."/>
            <person name="Salamov A."/>
            <person name="Andreopoulos B."/>
            <person name="Baker S.E."/>
            <person name="Barry K."/>
            <person name="Bills G."/>
            <person name="Bluhm B.H."/>
            <person name="Cannon C."/>
            <person name="Castanera R."/>
            <person name="Culley D.E."/>
            <person name="Daum C."/>
            <person name="Ezra D."/>
            <person name="Gonzalez J.B."/>
            <person name="Henrissat B."/>
            <person name="Kuo A."/>
            <person name="Liang C."/>
            <person name="Lipzen A."/>
            <person name="Lutzoni F."/>
            <person name="Magnuson J."/>
            <person name="Mondo S."/>
            <person name="Nolan M."/>
            <person name="Ohm R."/>
            <person name="Pangilinan J."/>
            <person name="Park H.-J.H."/>
            <person name="Ramirez L."/>
            <person name="Alfaro M."/>
            <person name="Sun H."/>
            <person name="Tritt A."/>
            <person name="Yoshinaga Y."/>
            <person name="Zwiers L.-H.L."/>
            <person name="Turgeon B.G."/>
            <person name="Goodwin S.B."/>
            <person name="Spatafora J.W."/>
            <person name="Crous P.W."/>
            <person name="Grigoriev I.V."/>
        </authorList>
    </citation>
    <scope>NUCLEOTIDE SEQUENCE [LARGE SCALE GENOMIC DNA]</scope>
    <source>
        <strain evidence="2 3">CBS 611.86</strain>
    </source>
</reference>
<feature type="compositionally biased region" description="Basic and acidic residues" evidence="1">
    <location>
        <begin position="257"/>
        <end position="266"/>
    </location>
</feature>
<evidence type="ECO:0008006" key="4">
    <source>
        <dbReference type="Google" id="ProtNLM"/>
    </source>
</evidence>
<proteinExistence type="predicted"/>
<dbReference type="OrthoDB" id="3757587at2759"/>
<evidence type="ECO:0000313" key="3">
    <source>
        <dbReference type="Proteomes" id="UP000481861"/>
    </source>
</evidence>
<feature type="region of interest" description="Disordered" evidence="1">
    <location>
        <begin position="246"/>
        <end position="326"/>
    </location>
</feature>
<gene>
    <name evidence="2" type="ORF">BDV95DRAFT_644369</name>
</gene>
<dbReference type="AlphaFoldDB" id="A0A7C8MXD4"/>
<evidence type="ECO:0000313" key="2">
    <source>
        <dbReference type="EMBL" id="KAF2877305.1"/>
    </source>
</evidence>
<name>A0A7C8MXD4_9PLEO</name>
<dbReference type="EMBL" id="JAADJZ010000002">
    <property type="protein sequence ID" value="KAF2877305.1"/>
    <property type="molecule type" value="Genomic_DNA"/>
</dbReference>